<organism evidence="12 13">
    <name type="scientific">Polarella glacialis</name>
    <name type="common">Dinoflagellate</name>
    <dbReference type="NCBI Taxonomy" id="89957"/>
    <lineage>
        <taxon>Eukaryota</taxon>
        <taxon>Sar</taxon>
        <taxon>Alveolata</taxon>
        <taxon>Dinophyceae</taxon>
        <taxon>Suessiales</taxon>
        <taxon>Suessiaceae</taxon>
        <taxon>Polarella</taxon>
    </lineage>
</organism>
<dbReference type="GO" id="GO:0016020">
    <property type="term" value="C:membrane"/>
    <property type="evidence" value="ECO:0007669"/>
    <property type="project" value="InterPro"/>
</dbReference>
<gene>
    <name evidence="12" type="ORF">PGLA1383_LOCUS37916</name>
</gene>
<dbReference type="InterPro" id="IPR003593">
    <property type="entry name" value="AAA+_ATPase"/>
</dbReference>
<protein>
    <submittedName>
        <fullName evidence="12">Uncharacterized protein</fullName>
    </submittedName>
</protein>
<feature type="domain" description="ABC transporter" evidence="10">
    <location>
        <begin position="440"/>
        <end position="667"/>
    </location>
</feature>
<evidence type="ECO:0000256" key="8">
    <source>
        <dbReference type="SAM" id="MobiDB-lite"/>
    </source>
</evidence>
<comment type="similarity">
    <text evidence="1">Belongs to the ABC transporter superfamily. ABCD family. Peroxisomal fatty acyl CoA transporter (TC 3.A.1.203) subfamily.</text>
</comment>
<dbReference type="PROSITE" id="PS50929">
    <property type="entry name" value="ABC_TM1F"/>
    <property type="match status" value="1"/>
</dbReference>
<evidence type="ECO:0000259" key="11">
    <source>
        <dbReference type="PROSITE" id="PS50929"/>
    </source>
</evidence>
<keyword evidence="4" id="KW-0547">Nucleotide-binding</keyword>
<comment type="caution">
    <text evidence="12">The sequence shown here is derived from an EMBL/GenBank/DDBJ whole genome shotgun (WGS) entry which is preliminary data.</text>
</comment>
<dbReference type="Gene3D" id="3.40.50.300">
    <property type="entry name" value="P-loop containing nucleotide triphosphate hydrolases"/>
    <property type="match status" value="1"/>
</dbReference>
<dbReference type="GO" id="GO:0016887">
    <property type="term" value="F:ATP hydrolysis activity"/>
    <property type="evidence" value="ECO:0007669"/>
    <property type="project" value="InterPro"/>
</dbReference>
<dbReference type="GO" id="GO:0140359">
    <property type="term" value="F:ABC-type transporter activity"/>
    <property type="evidence" value="ECO:0007669"/>
    <property type="project" value="InterPro"/>
</dbReference>
<dbReference type="SUPFAM" id="SSF52540">
    <property type="entry name" value="P-loop containing nucleoside triphosphate hydrolases"/>
    <property type="match status" value="1"/>
</dbReference>
<feature type="region of interest" description="Disordered" evidence="8">
    <location>
        <begin position="147"/>
        <end position="184"/>
    </location>
</feature>
<keyword evidence="13" id="KW-1185">Reference proteome</keyword>
<dbReference type="Proteomes" id="UP000654075">
    <property type="component" value="Unassembled WGS sequence"/>
</dbReference>
<feature type="domain" description="ABC transmembrane type-1" evidence="11">
    <location>
        <begin position="54"/>
        <end position="371"/>
    </location>
</feature>
<proteinExistence type="inferred from homology"/>
<dbReference type="Gene3D" id="1.20.1560.10">
    <property type="entry name" value="ABC transporter type 1, transmembrane domain"/>
    <property type="match status" value="1"/>
</dbReference>
<dbReference type="Pfam" id="PF00005">
    <property type="entry name" value="ABC_tran"/>
    <property type="match status" value="1"/>
</dbReference>
<sequence length="673" mass="75055">MAPNAGGDTGFKRQLSPFGQNAATEHRPRPMLWQCGRLAVQFVRAKPRALLWLLILVTLTVAESRLMVWFSYAQRSFTTALSNKDVPGFWAGITEYVYILVVCCPLFALTTFVEGRFATQWQVYLCQQLTDRYFSHRTFYTLTLQQPPSTRNQEEGQEAQVEKSPHSASNRSKDEAGRVEVDNPDQRLTDDIETVASQSVRLMTTVVGKVANIISFSYVLYSISPPLLAFAVMYAAGASVLTDALFTQRLQHLITKGISQDADLRFRLVRVRQHAEEIAFLGGDVAENRVISDIFRERIQTKNSELLLNAFLGTFQNYFSYMTVVLPYIAVAAHYFAGEMEFGVISQTATSFRMLQSGLGILVNQSTKLSKLGASTRRVDELKQMMENCENYHGVQDHASVQGQDDQLRKTNQMIGMITTTYIDQTGESPDNKSPGVLNIHRLTVFTPSRSSMLIQELNLCLERRESLLIVGPSGVGKTSLLRAMAGLWRSGLGSITRPPDSKCRFLPQKPYLPLGGTLREQLLYPGFTLRRGEEEAKAPGDEELAAAMDKCALEKLQARLRPAGGFDAQAERWESILSLGEQQRLAFARLAIHAKVDLALLDEATSALDEASEAICYKMLADTVETYVSVGHRPSLIRYHSRVLSIETSSDPAIASRIALFSAAEYQTRLKV</sequence>
<dbReference type="OMA" id="CNERAFF"/>
<evidence type="ECO:0000259" key="10">
    <source>
        <dbReference type="PROSITE" id="PS50893"/>
    </source>
</evidence>
<dbReference type="InterPro" id="IPR003439">
    <property type="entry name" value="ABC_transporter-like_ATP-bd"/>
</dbReference>
<evidence type="ECO:0000256" key="4">
    <source>
        <dbReference type="ARBA" id="ARBA00022741"/>
    </source>
</evidence>
<keyword evidence="5" id="KW-0067">ATP-binding</keyword>
<name>A0A813G6F7_POLGL</name>
<feature type="transmembrane region" description="Helical" evidence="9">
    <location>
        <begin position="49"/>
        <end position="70"/>
    </location>
</feature>
<evidence type="ECO:0000256" key="5">
    <source>
        <dbReference type="ARBA" id="ARBA00022840"/>
    </source>
</evidence>
<dbReference type="PANTHER" id="PTHR11384">
    <property type="entry name" value="ATP-BINDING CASSETTE, SUB-FAMILY D MEMBER"/>
    <property type="match status" value="1"/>
</dbReference>
<reference evidence="12" key="1">
    <citation type="submission" date="2021-02" db="EMBL/GenBank/DDBJ databases">
        <authorList>
            <person name="Dougan E. K."/>
            <person name="Rhodes N."/>
            <person name="Thang M."/>
            <person name="Chan C."/>
        </authorList>
    </citation>
    <scope>NUCLEOTIDE SEQUENCE</scope>
</reference>
<evidence type="ECO:0000256" key="3">
    <source>
        <dbReference type="ARBA" id="ARBA00022692"/>
    </source>
</evidence>
<keyword evidence="2" id="KW-0813">Transport</keyword>
<dbReference type="InterPro" id="IPR050835">
    <property type="entry name" value="ABC_transporter_sub-D"/>
</dbReference>
<dbReference type="PANTHER" id="PTHR11384:SF55">
    <property type="entry name" value="ATP-BINDING CASSETTE TRANSPORTER"/>
    <property type="match status" value="1"/>
</dbReference>
<dbReference type="InterPro" id="IPR017871">
    <property type="entry name" value="ABC_transporter-like_CS"/>
</dbReference>
<evidence type="ECO:0000256" key="9">
    <source>
        <dbReference type="SAM" id="Phobius"/>
    </source>
</evidence>
<keyword evidence="3 9" id="KW-0812">Transmembrane</keyword>
<dbReference type="GO" id="GO:0005524">
    <property type="term" value="F:ATP binding"/>
    <property type="evidence" value="ECO:0007669"/>
    <property type="project" value="UniProtKB-KW"/>
</dbReference>
<evidence type="ECO:0000256" key="7">
    <source>
        <dbReference type="ARBA" id="ARBA00023136"/>
    </source>
</evidence>
<feature type="transmembrane region" description="Helical" evidence="9">
    <location>
        <begin position="90"/>
        <end position="113"/>
    </location>
</feature>
<feature type="compositionally biased region" description="Basic and acidic residues" evidence="8">
    <location>
        <begin position="160"/>
        <end position="184"/>
    </location>
</feature>
<dbReference type="InterPro" id="IPR036640">
    <property type="entry name" value="ABC1_TM_sf"/>
</dbReference>
<evidence type="ECO:0000256" key="2">
    <source>
        <dbReference type="ARBA" id="ARBA00022448"/>
    </source>
</evidence>
<keyword evidence="6 9" id="KW-1133">Transmembrane helix</keyword>
<evidence type="ECO:0000313" key="12">
    <source>
        <dbReference type="EMBL" id="CAE8620353.1"/>
    </source>
</evidence>
<dbReference type="EMBL" id="CAJNNV010027420">
    <property type="protein sequence ID" value="CAE8620353.1"/>
    <property type="molecule type" value="Genomic_DNA"/>
</dbReference>
<dbReference type="PROSITE" id="PS00211">
    <property type="entry name" value="ABC_TRANSPORTER_1"/>
    <property type="match status" value="1"/>
</dbReference>
<dbReference type="AlphaFoldDB" id="A0A813G6F7"/>
<dbReference type="OrthoDB" id="422637at2759"/>
<dbReference type="SMART" id="SM00382">
    <property type="entry name" value="AAA"/>
    <property type="match status" value="1"/>
</dbReference>
<dbReference type="Pfam" id="PF06472">
    <property type="entry name" value="ABC_membrane_2"/>
    <property type="match status" value="2"/>
</dbReference>
<dbReference type="PROSITE" id="PS50893">
    <property type="entry name" value="ABC_TRANSPORTER_2"/>
    <property type="match status" value="1"/>
</dbReference>
<dbReference type="SUPFAM" id="SSF90123">
    <property type="entry name" value="ABC transporter transmembrane region"/>
    <property type="match status" value="1"/>
</dbReference>
<evidence type="ECO:0000256" key="1">
    <source>
        <dbReference type="ARBA" id="ARBA00008575"/>
    </source>
</evidence>
<evidence type="ECO:0000313" key="13">
    <source>
        <dbReference type="Proteomes" id="UP000654075"/>
    </source>
</evidence>
<dbReference type="CDD" id="cd03223">
    <property type="entry name" value="ABCD_peroxisomal_ALDP"/>
    <property type="match status" value="1"/>
</dbReference>
<accession>A0A813G6F7</accession>
<dbReference type="InterPro" id="IPR027417">
    <property type="entry name" value="P-loop_NTPase"/>
</dbReference>
<dbReference type="InterPro" id="IPR011527">
    <property type="entry name" value="ABC1_TM_dom"/>
</dbReference>
<keyword evidence="7 9" id="KW-0472">Membrane</keyword>
<evidence type="ECO:0000256" key="6">
    <source>
        <dbReference type="ARBA" id="ARBA00022989"/>
    </source>
</evidence>